<name>A0A7W7LLD9_9ACTN</name>
<dbReference type="GO" id="GO:0005886">
    <property type="term" value="C:plasma membrane"/>
    <property type="evidence" value="ECO:0007669"/>
    <property type="project" value="TreeGrafter"/>
</dbReference>
<dbReference type="InterPro" id="IPR045851">
    <property type="entry name" value="AMP-bd_C_sf"/>
</dbReference>
<evidence type="ECO:0000256" key="4">
    <source>
        <dbReference type="ARBA" id="ARBA00023098"/>
    </source>
</evidence>
<dbReference type="Proteomes" id="UP000556084">
    <property type="component" value="Unassembled WGS sequence"/>
</dbReference>
<evidence type="ECO:0000259" key="6">
    <source>
        <dbReference type="Pfam" id="PF23024"/>
    </source>
</evidence>
<organism evidence="7 8">
    <name type="scientific">Streptomyces olivoverticillatus</name>
    <dbReference type="NCBI Taxonomy" id="66427"/>
    <lineage>
        <taxon>Bacteria</taxon>
        <taxon>Bacillati</taxon>
        <taxon>Actinomycetota</taxon>
        <taxon>Actinomycetes</taxon>
        <taxon>Kitasatosporales</taxon>
        <taxon>Streptomycetaceae</taxon>
        <taxon>Streptomyces</taxon>
    </lineage>
</organism>
<comment type="similarity">
    <text evidence="1">Belongs to the ATP-dependent AMP-binding enzyme family.</text>
</comment>
<protein>
    <submittedName>
        <fullName evidence="7">Acyl-CoA synthetase (AMP-forming)/AMP-acid ligase II</fullName>
    </submittedName>
</protein>
<dbReference type="InterPro" id="IPR025110">
    <property type="entry name" value="AMP-bd_C"/>
</dbReference>
<sequence>MSSFATFTELVLDRTAEFADEDVHIHLAEAPAGSAAPGTLAAEHLTYRELDAAARRIAARLQLHGVEGQPVLLLYPDTMGFLKAFIGCLYAGAIAVPAPLPEGSAHSAKGKLSRTTSMIGDCGAKLVLTDRASAPDIALWLATAGHQDVVCLATDTPGFGDAGAWREPSVRPDDLAFLQYTSGSVANPRGVMVSHRNLLANQAALARLLGTTREDRLGGWLPHFHDMGLIAHLLHPLWLGSASVQMTPSAFIKRPVRWLKAIDDYGVTAGGGPNFCYDLCLRRVTDEQIASLDLSRWRIALNGAEPVRADTLDAFAERFAPAGLKAGTMYPCYGLAEATLVVSGGTSGTPYRRREAGKAALERDTLAEAAAGQESRTLVGSGRVLDFDVRIVDPAVHRELPDGAVGEIWLRGDSVARGYWQRPEESAATFDGTLRDGDGGWLRTGDLGVLDDGELYVTGRLKEVVILNGRNVYPQDVEHAVRAVDPQLASGAGAAFGVEAGREQLVVVQEVRHDGDPRELRALAQRVQAMIGKEFNVPAGTVLLVRPGTVRRTTSGKVQRTLMRELFLAGEVRGAYEVLDPAVRAVARARDTLLGEDLLQPAPAAPGGRPW</sequence>
<dbReference type="SUPFAM" id="SSF56801">
    <property type="entry name" value="Acetyl-CoA synthetase-like"/>
    <property type="match status" value="1"/>
</dbReference>
<gene>
    <name evidence="7" type="ORF">FHS39_001313</name>
</gene>
<proteinExistence type="inferred from homology"/>
<dbReference type="GO" id="GO:0070566">
    <property type="term" value="F:adenylyltransferase activity"/>
    <property type="evidence" value="ECO:0007669"/>
    <property type="project" value="TreeGrafter"/>
</dbReference>
<dbReference type="GO" id="GO:0016874">
    <property type="term" value="F:ligase activity"/>
    <property type="evidence" value="ECO:0007669"/>
    <property type="project" value="UniProtKB-KW"/>
</dbReference>
<dbReference type="GO" id="GO:0071766">
    <property type="term" value="P:Actinobacterium-type cell wall biogenesis"/>
    <property type="evidence" value="ECO:0007669"/>
    <property type="project" value="UniProtKB-ARBA"/>
</dbReference>
<accession>A0A7W7LLD9</accession>
<evidence type="ECO:0000256" key="1">
    <source>
        <dbReference type="ARBA" id="ARBA00006432"/>
    </source>
</evidence>
<feature type="domain" description="AMP-dependent synthetase/ligase" evidence="5">
    <location>
        <begin position="42"/>
        <end position="420"/>
    </location>
</feature>
<dbReference type="Gene3D" id="3.40.50.12780">
    <property type="entry name" value="N-terminal domain of ligase-like"/>
    <property type="match status" value="1"/>
</dbReference>
<dbReference type="EMBL" id="JACHJH010000002">
    <property type="protein sequence ID" value="MBB4892302.1"/>
    <property type="molecule type" value="Genomic_DNA"/>
</dbReference>
<dbReference type="AlphaFoldDB" id="A0A7W7LLD9"/>
<keyword evidence="3" id="KW-0276">Fatty acid metabolism</keyword>
<dbReference type="FunFam" id="3.40.50.12780:FF:000013">
    <property type="entry name" value="Long-chain-fatty-acid--AMP ligase FadD32"/>
    <property type="match status" value="1"/>
</dbReference>
<keyword evidence="2 7" id="KW-0436">Ligase</keyword>
<evidence type="ECO:0000313" key="7">
    <source>
        <dbReference type="EMBL" id="MBB4892302.1"/>
    </source>
</evidence>
<dbReference type="Gene3D" id="3.30.300.30">
    <property type="match status" value="1"/>
</dbReference>
<evidence type="ECO:0000256" key="2">
    <source>
        <dbReference type="ARBA" id="ARBA00022598"/>
    </source>
</evidence>
<dbReference type="PANTHER" id="PTHR22754:SF32">
    <property type="entry name" value="DISCO-INTERACTING PROTEIN 2"/>
    <property type="match status" value="1"/>
</dbReference>
<dbReference type="InterPro" id="IPR040097">
    <property type="entry name" value="FAAL/FAAC"/>
</dbReference>
<evidence type="ECO:0000259" key="5">
    <source>
        <dbReference type="Pfam" id="PF00501"/>
    </source>
</evidence>
<evidence type="ECO:0000313" key="8">
    <source>
        <dbReference type="Proteomes" id="UP000556084"/>
    </source>
</evidence>
<dbReference type="Pfam" id="PF23024">
    <property type="entry name" value="AMP-dom_DIP2-like"/>
    <property type="match status" value="1"/>
</dbReference>
<keyword evidence="4" id="KW-0443">Lipid metabolism</keyword>
<dbReference type="PANTHER" id="PTHR22754">
    <property type="entry name" value="DISCO-INTERACTING PROTEIN 2 DIP2 -RELATED"/>
    <property type="match status" value="1"/>
</dbReference>
<reference evidence="7 8" key="1">
    <citation type="submission" date="2020-08" db="EMBL/GenBank/DDBJ databases">
        <title>Genomic Encyclopedia of Type Strains, Phase III (KMG-III): the genomes of soil and plant-associated and newly described type strains.</title>
        <authorList>
            <person name="Whitman W."/>
        </authorList>
    </citation>
    <scope>NUCLEOTIDE SEQUENCE [LARGE SCALE GENOMIC DNA]</scope>
    <source>
        <strain evidence="7 8">CECT 3266</strain>
    </source>
</reference>
<dbReference type="GO" id="GO:0006633">
    <property type="term" value="P:fatty acid biosynthetic process"/>
    <property type="evidence" value="ECO:0007669"/>
    <property type="project" value="TreeGrafter"/>
</dbReference>
<feature type="domain" description="AMP-binding enzyme C-terminal" evidence="6">
    <location>
        <begin position="463"/>
        <end position="572"/>
    </location>
</feature>
<dbReference type="CDD" id="cd05931">
    <property type="entry name" value="FAAL"/>
    <property type="match status" value="1"/>
</dbReference>
<comment type="caution">
    <text evidence="7">The sequence shown here is derived from an EMBL/GenBank/DDBJ whole genome shotgun (WGS) entry which is preliminary data.</text>
</comment>
<dbReference type="Pfam" id="PF00501">
    <property type="entry name" value="AMP-binding"/>
    <property type="match status" value="1"/>
</dbReference>
<dbReference type="InterPro" id="IPR000873">
    <property type="entry name" value="AMP-dep_synth/lig_dom"/>
</dbReference>
<keyword evidence="8" id="KW-1185">Reference proteome</keyword>
<dbReference type="InterPro" id="IPR042099">
    <property type="entry name" value="ANL_N_sf"/>
</dbReference>
<evidence type="ECO:0000256" key="3">
    <source>
        <dbReference type="ARBA" id="ARBA00022832"/>
    </source>
</evidence>